<dbReference type="InterPro" id="IPR018962">
    <property type="entry name" value="DUF1995"/>
</dbReference>
<sequence length="548" mass="58811">MPLTSARLAGVVVSPRGSPRSPDPGRLVEFPEALRGGPGCGAGQAAAGSGESALGAPRRLPGRGRSGARRARRRGPGASAGAAGGGRPARGAAARGPALSSRAMPGTCGGEPLMSGLGGKRKKKSNLMEALIFVMPSLEWVPEYQRAFLQPDVAGGITLGCILVAQSLAHAALSNVQLINGAEHPAASMTGRPRAPAAPRSGRRAARGGGALTLLACSALAGVLALLGARAADERARPFVGGRGSAGRVHDLRPDAPGSRGGAGGAGERLVARAAFSWDADAKPSMPRSTQEMVQQAADAVMRAYREGNTRQAIRLRLDEVFDMEQIYLKGQPALLNASLPMMRSFAARLWGGESMKKVRVSIVDEEVGTLIYREAEQEQMDVAVLYLPGRKLVAEPKMQKFLGDMKDRLVIMSNPQNAPDPWYIESKGEDFNAEGAGKFGASLCETFQQQSYYYSKGAFNNWQLTVFRAYPFEWEYYIEDLNYTTTLIATSETKLDYYQTIRAMEKYEAENGVRPTQKVGKMIKDSVAAEQASEEREPGWRNFKQDF</sequence>
<feature type="compositionally biased region" description="Low complexity" evidence="1">
    <location>
        <begin position="191"/>
        <end position="200"/>
    </location>
</feature>
<dbReference type="Pfam" id="PF09353">
    <property type="entry name" value="DUF1995"/>
    <property type="match status" value="1"/>
</dbReference>
<evidence type="ECO:0000256" key="1">
    <source>
        <dbReference type="SAM" id="MobiDB-lite"/>
    </source>
</evidence>
<evidence type="ECO:0000313" key="4">
    <source>
        <dbReference type="Proteomes" id="UP001189429"/>
    </source>
</evidence>
<feature type="compositionally biased region" description="Low complexity" evidence="1">
    <location>
        <begin position="10"/>
        <end position="20"/>
    </location>
</feature>
<evidence type="ECO:0000259" key="2">
    <source>
        <dbReference type="Pfam" id="PF09353"/>
    </source>
</evidence>
<feature type="region of interest" description="Disordered" evidence="1">
    <location>
        <begin position="184"/>
        <end position="204"/>
    </location>
</feature>
<feature type="compositionally biased region" description="Low complexity" evidence="1">
    <location>
        <begin position="43"/>
        <end position="59"/>
    </location>
</feature>
<feature type="compositionally biased region" description="Basic residues" evidence="1">
    <location>
        <begin position="60"/>
        <end position="75"/>
    </location>
</feature>
<organism evidence="3 4">
    <name type="scientific">Prorocentrum cordatum</name>
    <dbReference type="NCBI Taxonomy" id="2364126"/>
    <lineage>
        <taxon>Eukaryota</taxon>
        <taxon>Sar</taxon>
        <taxon>Alveolata</taxon>
        <taxon>Dinophyceae</taxon>
        <taxon>Prorocentrales</taxon>
        <taxon>Prorocentraceae</taxon>
        <taxon>Prorocentrum</taxon>
    </lineage>
</organism>
<accession>A0ABN9XFN2</accession>
<reference evidence="3" key="1">
    <citation type="submission" date="2023-10" db="EMBL/GenBank/DDBJ databases">
        <authorList>
            <person name="Chen Y."/>
            <person name="Shah S."/>
            <person name="Dougan E. K."/>
            <person name="Thang M."/>
            <person name="Chan C."/>
        </authorList>
    </citation>
    <scope>NUCLEOTIDE SEQUENCE [LARGE SCALE GENOMIC DNA]</scope>
</reference>
<dbReference type="EMBL" id="CAUYUJ010020475">
    <property type="protein sequence ID" value="CAK0898457.1"/>
    <property type="molecule type" value="Genomic_DNA"/>
</dbReference>
<feature type="compositionally biased region" description="Low complexity" evidence="1">
    <location>
        <begin position="89"/>
        <end position="103"/>
    </location>
</feature>
<evidence type="ECO:0000313" key="3">
    <source>
        <dbReference type="EMBL" id="CAK0898457.1"/>
    </source>
</evidence>
<gene>
    <name evidence="3" type="ORF">PCOR1329_LOCUS76299</name>
</gene>
<keyword evidence="4" id="KW-1185">Reference proteome</keyword>
<feature type="compositionally biased region" description="Basic and acidic residues" evidence="1">
    <location>
        <begin position="534"/>
        <end position="548"/>
    </location>
</feature>
<name>A0ABN9XFN2_9DINO</name>
<feature type="domain" description="DUF1995" evidence="2">
    <location>
        <begin position="287"/>
        <end position="498"/>
    </location>
</feature>
<proteinExistence type="predicted"/>
<protein>
    <recommendedName>
        <fullName evidence="2">DUF1995 domain-containing protein</fullName>
    </recommendedName>
</protein>
<feature type="region of interest" description="Disordered" evidence="1">
    <location>
        <begin position="526"/>
        <end position="548"/>
    </location>
</feature>
<comment type="caution">
    <text evidence="3">The sequence shown here is derived from an EMBL/GenBank/DDBJ whole genome shotgun (WGS) entry which is preliminary data.</text>
</comment>
<feature type="region of interest" description="Disordered" evidence="1">
    <location>
        <begin position="242"/>
        <end position="266"/>
    </location>
</feature>
<dbReference type="Proteomes" id="UP001189429">
    <property type="component" value="Unassembled WGS sequence"/>
</dbReference>
<feature type="region of interest" description="Disordered" evidence="1">
    <location>
        <begin position="1"/>
        <end position="120"/>
    </location>
</feature>